<dbReference type="PANTHER" id="PTHR30086">
    <property type="entry name" value="ARGININE EXPORTER PROTEIN ARGO"/>
    <property type="match status" value="1"/>
</dbReference>
<protein>
    <submittedName>
        <fullName evidence="7">Amino acid transporter</fullName>
    </submittedName>
</protein>
<feature type="transmembrane region" description="Helical" evidence="6">
    <location>
        <begin position="183"/>
        <end position="201"/>
    </location>
</feature>
<dbReference type="Proteomes" id="UP000306393">
    <property type="component" value="Unassembled WGS sequence"/>
</dbReference>
<dbReference type="AlphaFoldDB" id="A0A3Q8H806"/>
<evidence type="ECO:0000256" key="2">
    <source>
        <dbReference type="ARBA" id="ARBA00022475"/>
    </source>
</evidence>
<dbReference type="GO" id="GO:0015171">
    <property type="term" value="F:amino acid transmembrane transporter activity"/>
    <property type="evidence" value="ECO:0007669"/>
    <property type="project" value="TreeGrafter"/>
</dbReference>
<proteinExistence type="predicted"/>
<dbReference type="PANTHER" id="PTHR30086:SF19">
    <property type="entry name" value="THREONINE EFFLUX PROTEIN"/>
    <property type="match status" value="1"/>
</dbReference>
<keyword evidence="2" id="KW-1003">Cell membrane</keyword>
<evidence type="ECO:0000256" key="3">
    <source>
        <dbReference type="ARBA" id="ARBA00022692"/>
    </source>
</evidence>
<comment type="subcellular location">
    <subcellularLocation>
        <location evidence="1">Cell membrane</location>
        <topology evidence="1">Multi-pass membrane protein</topology>
    </subcellularLocation>
</comment>
<keyword evidence="3 6" id="KW-0812">Transmembrane</keyword>
<evidence type="ECO:0000256" key="4">
    <source>
        <dbReference type="ARBA" id="ARBA00022989"/>
    </source>
</evidence>
<evidence type="ECO:0000256" key="1">
    <source>
        <dbReference type="ARBA" id="ARBA00004651"/>
    </source>
</evidence>
<evidence type="ECO:0000256" key="6">
    <source>
        <dbReference type="SAM" id="Phobius"/>
    </source>
</evidence>
<gene>
    <name evidence="7" type="ORF">EpCFBP13511_02820</name>
</gene>
<keyword evidence="5 6" id="KW-0472">Membrane</keyword>
<sequence>MMLLPVYVAYLLGTASPGPSNMAIMGVAMSQGRRPALMLAFGVITGSLCWALLVATGLSALLQAWAQAIVAIKIVGGIYLLWMAWKAARSAVRRGEMAAAERASPGSAFSLYRRGLLLHLGNPKAILVWTAIMSLGIRPDAAPGVLPLIVGGCALLGIVVFSGYALLFSTAAMSRGYRRCRRAIEGVFAVFFTMAGLKLLLSR</sequence>
<dbReference type="EMBL" id="QGAC01000002">
    <property type="protein sequence ID" value="TKJ94669.1"/>
    <property type="molecule type" value="Genomic_DNA"/>
</dbReference>
<comment type="caution">
    <text evidence="7">The sequence shown here is derived from an EMBL/GenBank/DDBJ whole genome shotgun (WGS) entry which is preliminary data.</text>
</comment>
<dbReference type="GO" id="GO:0005886">
    <property type="term" value="C:plasma membrane"/>
    <property type="evidence" value="ECO:0007669"/>
    <property type="project" value="UniProtKB-SubCell"/>
</dbReference>
<reference evidence="7 8" key="1">
    <citation type="journal article" date="2019" name="Sci. Rep.">
        <title>Differences in resource use lead to coexistence of seed-transmitted microbial populations.</title>
        <authorList>
            <person name="Torres-Cortes G."/>
            <person name="Garcia B.J."/>
            <person name="Compant S."/>
            <person name="Rezki S."/>
            <person name="Jones P."/>
            <person name="Preveaux A."/>
            <person name="Briand M."/>
            <person name="Roulet A."/>
            <person name="Bouchez O."/>
            <person name="Jacobson D."/>
            <person name="Barret M."/>
        </authorList>
    </citation>
    <scope>NUCLEOTIDE SEQUENCE [LARGE SCALE GENOMIC DNA]</scope>
    <source>
        <strain evidence="7 8">CFBP13511</strain>
    </source>
</reference>
<evidence type="ECO:0000256" key="5">
    <source>
        <dbReference type="ARBA" id="ARBA00023136"/>
    </source>
</evidence>
<dbReference type="InterPro" id="IPR001123">
    <property type="entry name" value="LeuE-type"/>
</dbReference>
<name>A0A3Q8H806_9GAMM</name>
<feature type="transmembrane region" description="Helical" evidence="6">
    <location>
        <begin position="64"/>
        <end position="85"/>
    </location>
</feature>
<feature type="transmembrane region" description="Helical" evidence="6">
    <location>
        <begin position="116"/>
        <end position="137"/>
    </location>
</feature>
<evidence type="ECO:0000313" key="8">
    <source>
        <dbReference type="Proteomes" id="UP000306393"/>
    </source>
</evidence>
<organism evidence="7 8">
    <name type="scientific">Erwinia persicina</name>
    <dbReference type="NCBI Taxonomy" id="55211"/>
    <lineage>
        <taxon>Bacteria</taxon>
        <taxon>Pseudomonadati</taxon>
        <taxon>Pseudomonadota</taxon>
        <taxon>Gammaproteobacteria</taxon>
        <taxon>Enterobacterales</taxon>
        <taxon>Erwiniaceae</taxon>
        <taxon>Erwinia</taxon>
    </lineage>
</organism>
<feature type="transmembrane region" description="Helical" evidence="6">
    <location>
        <begin position="36"/>
        <end position="58"/>
    </location>
</feature>
<feature type="transmembrane region" description="Helical" evidence="6">
    <location>
        <begin position="6"/>
        <end position="24"/>
    </location>
</feature>
<dbReference type="Pfam" id="PF01810">
    <property type="entry name" value="LysE"/>
    <property type="match status" value="1"/>
</dbReference>
<keyword evidence="4 6" id="KW-1133">Transmembrane helix</keyword>
<dbReference type="KEGG" id="epe:CI789_12740"/>
<evidence type="ECO:0000313" key="7">
    <source>
        <dbReference type="EMBL" id="TKJ94669.1"/>
    </source>
</evidence>
<dbReference type="STRING" id="1219360.GCA_001571305_02452"/>
<dbReference type="OrthoDB" id="9804822at2"/>
<feature type="transmembrane region" description="Helical" evidence="6">
    <location>
        <begin position="149"/>
        <end position="171"/>
    </location>
</feature>
<accession>A0A3Q8H806</accession>